<feature type="transmembrane region" description="Helical" evidence="2">
    <location>
        <begin position="340"/>
        <end position="359"/>
    </location>
</feature>
<dbReference type="PANTHER" id="PTHR38592:SF3">
    <property type="entry name" value="BLL4819 PROTEIN"/>
    <property type="match status" value="1"/>
</dbReference>
<keyword evidence="2" id="KW-1133">Transmembrane helix</keyword>
<evidence type="ECO:0000313" key="3">
    <source>
        <dbReference type="EMBL" id="ROQ02037.1"/>
    </source>
</evidence>
<dbReference type="PIRSF" id="PIRSF028704">
    <property type="entry name" value="UPC028704"/>
    <property type="match status" value="1"/>
</dbReference>
<comment type="caution">
    <text evidence="3">The sequence shown here is derived from an EMBL/GenBank/DDBJ whole genome shotgun (WGS) entry which is preliminary data.</text>
</comment>
<organism evidence="3 4">
    <name type="scientific">Stella humosa</name>
    <dbReference type="NCBI Taxonomy" id="94"/>
    <lineage>
        <taxon>Bacteria</taxon>
        <taxon>Pseudomonadati</taxon>
        <taxon>Pseudomonadota</taxon>
        <taxon>Alphaproteobacteria</taxon>
        <taxon>Rhodospirillales</taxon>
        <taxon>Stellaceae</taxon>
        <taxon>Stella</taxon>
    </lineage>
</organism>
<dbReference type="AlphaFoldDB" id="A0A3N1MGZ4"/>
<name>A0A3N1MGZ4_9PROT</name>
<dbReference type="PANTHER" id="PTHR38592">
    <property type="entry name" value="BLL4819 PROTEIN"/>
    <property type="match status" value="1"/>
</dbReference>
<evidence type="ECO:0000313" key="4">
    <source>
        <dbReference type="Proteomes" id="UP000278222"/>
    </source>
</evidence>
<reference evidence="3 4" key="1">
    <citation type="submission" date="2018-11" db="EMBL/GenBank/DDBJ databases">
        <title>Genomic Encyclopedia of Type Strains, Phase IV (KMG-IV): sequencing the most valuable type-strain genomes for metagenomic binning, comparative biology and taxonomic classification.</title>
        <authorList>
            <person name="Goeker M."/>
        </authorList>
    </citation>
    <scope>NUCLEOTIDE SEQUENCE [LARGE SCALE GENOMIC DNA]</scope>
    <source>
        <strain evidence="3 4">DSM 5900</strain>
    </source>
</reference>
<dbReference type="Proteomes" id="UP000278222">
    <property type="component" value="Unassembled WGS sequence"/>
</dbReference>
<feature type="transmembrane region" description="Helical" evidence="2">
    <location>
        <begin position="142"/>
        <end position="160"/>
    </location>
</feature>
<feature type="transmembrane region" description="Helical" evidence="2">
    <location>
        <begin position="309"/>
        <end position="328"/>
    </location>
</feature>
<feature type="transmembrane region" description="Helical" evidence="2">
    <location>
        <begin position="196"/>
        <end position="215"/>
    </location>
</feature>
<evidence type="ECO:0000256" key="1">
    <source>
        <dbReference type="SAM" id="MobiDB-lite"/>
    </source>
</evidence>
<accession>A0A3N1MGZ4</accession>
<feature type="region of interest" description="Disordered" evidence="1">
    <location>
        <begin position="366"/>
        <end position="393"/>
    </location>
</feature>
<dbReference type="InterPro" id="IPR014550">
    <property type="entry name" value="UCP028704_OpgC"/>
</dbReference>
<feature type="transmembrane region" description="Helical" evidence="2">
    <location>
        <begin position="84"/>
        <end position="101"/>
    </location>
</feature>
<evidence type="ECO:0008006" key="5">
    <source>
        <dbReference type="Google" id="ProtNLM"/>
    </source>
</evidence>
<dbReference type="RefSeq" id="WP_123688852.1">
    <property type="nucleotide sequence ID" value="NZ_AP019700.1"/>
</dbReference>
<feature type="transmembrane region" description="Helical" evidence="2">
    <location>
        <begin position="12"/>
        <end position="27"/>
    </location>
</feature>
<dbReference type="OrthoDB" id="9775975at2"/>
<protein>
    <recommendedName>
        <fullName evidence="5">OpgC protein</fullName>
    </recommendedName>
</protein>
<proteinExistence type="predicted"/>
<feature type="transmembrane region" description="Helical" evidence="2">
    <location>
        <begin position="47"/>
        <end position="64"/>
    </location>
</feature>
<dbReference type="Pfam" id="PF10129">
    <property type="entry name" value="OpgC_C"/>
    <property type="match status" value="1"/>
</dbReference>
<gene>
    <name evidence="3" type="ORF">EDC65_1225</name>
</gene>
<evidence type="ECO:0000256" key="2">
    <source>
        <dbReference type="SAM" id="Phobius"/>
    </source>
</evidence>
<dbReference type="EMBL" id="RJKX01000011">
    <property type="protein sequence ID" value="ROQ02037.1"/>
    <property type="molecule type" value="Genomic_DNA"/>
</dbReference>
<feature type="transmembrane region" description="Helical" evidence="2">
    <location>
        <begin position="167"/>
        <end position="184"/>
    </location>
</feature>
<feature type="transmembrane region" description="Helical" evidence="2">
    <location>
        <begin position="268"/>
        <end position="288"/>
    </location>
</feature>
<keyword evidence="2" id="KW-0472">Membrane</keyword>
<feature type="transmembrane region" description="Helical" evidence="2">
    <location>
        <begin position="227"/>
        <end position="248"/>
    </location>
</feature>
<keyword evidence="2" id="KW-0812">Transmembrane</keyword>
<sequence>MAARQRDPRLDFFRGLGMFIILVAHIPDNGWAQWIPARFGFSDATEIFVFCSGMASAVAFGRVFDAHGWLQGTARILHRCWQVYWAHIACFLVVLGMLVAIDRAGGNSWYVDDLGLAPFFADTARATEGLLRLSYVPNYFDILPMYLVILAMVPLVMAAARFGGPGAVAGLVLVVWGLAFLRLADLPAEPWSDRTWFFNPFAWQLVFFAGFAWMRGWLPVPVVDRRLVVAAAVIVVATIPFAWHRGFFTVPELREWNAWLAPAIDKTHVGPLRFVHFLAVAYLAYVAVGPRGARLKGAVVDFIRRVGQQSLAVFLTGMVAAQFLGVVLDRIGRDVPQEALVNLAGFAILAAAAWITAWFKAPPWTGKPRVQPAQPAASTRTGAMPMLAGANGP</sequence>
<keyword evidence="4" id="KW-1185">Reference proteome</keyword>